<proteinExistence type="predicted"/>
<evidence type="ECO:0000256" key="1">
    <source>
        <dbReference type="SAM" id="MobiDB-lite"/>
    </source>
</evidence>
<sequence>MVLRRLLFALSVVLLEDYPIFQVNLYFQSSFCSLAYLLKYQPFENRKMNLLELFNEMNVYIASLHLVALINLQESDEVLIQRQNIKLTKEIGYSFIFVSCIQIAINLIFLFSDFFSSLCNLCRKFKLKIKGKVNFSAKAKIHDTERMQQTEWLTNRTNHIIQINETKQTERHQELNQPVKKKLKTKKRFHSKVNSKATKSQQAKKASASTTKQADSIENNSNTNSFQVTSIQPPQPYKFNYQNHFAPRPPHLHLSIAKAHPKPSSQIQGLSISQVFQVTNDSSFVQGQSFHKDESLRSEAQRAYEKYSMQIIKKDIASRWYANPNQRSEEGGI</sequence>
<feature type="chain" id="PRO_5035163357" description="Transmembrane protein" evidence="3">
    <location>
        <begin position="18"/>
        <end position="333"/>
    </location>
</feature>
<organism evidence="4 5">
    <name type="scientific">Halteria grandinella</name>
    <dbReference type="NCBI Taxonomy" id="5974"/>
    <lineage>
        <taxon>Eukaryota</taxon>
        <taxon>Sar</taxon>
        <taxon>Alveolata</taxon>
        <taxon>Ciliophora</taxon>
        <taxon>Intramacronucleata</taxon>
        <taxon>Spirotrichea</taxon>
        <taxon>Stichotrichia</taxon>
        <taxon>Sporadotrichida</taxon>
        <taxon>Halteriidae</taxon>
        <taxon>Halteria</taxon>
    </lineage>
</organism>
<keyword evidence="3" id="KW-0732">Signal</keyword>
<reference evidence="4" key="1">
    <citation type="submission" date="2019-06" db="EMBL/GenBank/DDBJ databases">
        <authorList>
            <person name="Zheng W."/>
        </authorList>
    </citation>
    <scope>NUCLEOTIDE SEQUENCE</scope>
    <source>
        <strain evidence="4">QDHG01</strain>
    </source>
</reference>
<evidence type="ECO:0008006" key="6">
    <source>
        <dbReference type="Google" id="ProtNLM"/>
    </source>
</evidence>
<protein>
    <recommendedName>
        <fullName evidence="6">Transmembrane protein</fullName>
    </recommendedName>
</protein>
<evidence type="ECO:0000313" key="4">
    <source>
        <dbReference type="EMBL" id="TNV85801.1"/>
    </source>
</evidence>
<dbReference type="AlphaFoldDB" id="A0A8J8P1M5"/>
<feature type="region of interest" description="Disordered" evidence="1">
    <location>
        <begin position="165"/>
        <end position="226"/>
    </location>
</feature>
<accession>A0A8J8P1M5</accession>
<dbReference type="EMBL" id="RRYP01001540">
    <property type="protein sequence ID" value="TNV85801.1"/>
    <property type="molecule type" value="Genomic_DNA"/>
</dbReference>
<feature type="compositionally biased region" description="Polar residues" evidence="1">
    <location>
        <begin position="216"/>
        <end position="226"/>
    </location>
</feature>
<keyword evidence="2" id="KW-1133">Transmembrane helix</keyword>
<feature type="signal peptide" evidence="3">
    <location>
        <begin position="1"/>
        <end position="17"/>
    </location>
</feature>
<dbReference type="Proteomes" id="UP000785679">
    <property type="component" value="Unassembled WGS sequence"/>
</dbReference>
<evidence type="ECO:0000313" key="5">
    <source>
        <dbReference type="Proteomes" id="UP000785679"/>
    </source>
</evidence>
<keyword evidence="2" id="KW-0812">Transmembrane</keyword>
<dbReference type="OrthoDB" id="327841at2759"/>
<name>A0A8J8P1M5_HALGN</name>
<feature type="compositionally biased region" description="Low complexity" evidence="1">
    <location>
        <begin position="195"/>
        <end position="214"/>
    </location>
</feature>
<feature type="transmembrane region" description="Helical" evidence="2">
    <location>
        <begin position="92"/>
        <end position="122"/>
    </location>
</feature>
<feature type="compositionally biased region" description="Basic residues" evidence="1">
    <location>
        <begin position="179"/>
        <end position="193"/>
    </location>
</feature>
<keyword evidence="5" id="KW-1185">Reference proteome</keyword>
<feature type="transmembrane region" description="Helical" evidence="2">
    <location>
        <begin position="20"/>
        <end position="38"/>
    </location>
</feature>
<comment type="caution">
    <text evidence="4">The sequence shown here is derived from an EMBL/GenBank/DDBJ whole genome shotgun (WGS) entry which is preliminary data.</text>
</comment>
<evidence type="ECO:0000256" key="3">
    <source>
        <dbReference type="SAM" id="SignalP"/>
    </source>
</evidence>
<evidence type="ECO:0000256" key="2">
    <source>
        <dbReference type="SAM" id="Phobius"/>
    </source>
</evidence>
<gene>
    <name evidence="4" type="ORF">FGO68_gene17650</name>
</gene>
<keyword evidence="2" id="KW-0472">Membrane</keyword>